<proteinExistence type="predicted"/>
<dbReference type="Pfam" id="PF13411">
    <property type="entry name" value="MerR_1"/>
    <property type="match status" value="1"/>
</dbReference>
<keyword evidence="1" id="KW-0238">DNA-binding</keyword>
<dbReference type="STRING" id="62928.azo2304"/>
<dbReference type="EMBL" id="AM406670">
    <property type="protein sequence ID" value="CAL94921.1"/>
    <property type="molecule type" value="Genomic_DNA"/>
</dbReference>
<organism evidence="3 4">
    <name type="scientific">Azoarcus sp. (strain BH72)</name>
    <dbReference type="NCBI Taxonomy" id="418699"/>
    <lineage>
        <taxon>Bacteria</taxon>
        <taxon>Pseudomonadati</taxon>
        <taxon>Pseudomonadota</taxon>
        <taxon>Betaproteobacteria</taxon>
        <taxon>Rhodocyclales</taxon>
        <taxon>Zoogloeaceae</taxon>
        <taxon>Azoarcus</taxon>
    </lineage>
</organism>
<keyword evidence="4" id="KW-1185">Reference proteome</keyword>
<dbReference type="GO" id="GO:0003700">
    <property type="term" value="F:DNA-binding transcription factor activity"/>
    <property type="evidence" value="ECO:0007669"/>
    <property type="project" value="InterPro"/>
</dbReference>
<name>A1K7W6_AZOSB</name>
<evidence type="ECO:0000259" key="2">
    <source>
        <dbReference type="PROSITE" id="PS50937"/>
    </source>
</evidence>
<protein>
    <submittedName>
        <fullName evidence="3">Transcriptional regulator, MerR-family</fullName>
    </submittedName>
</protein>
<dbReference type="KEGG" id="azo:azo2304"/>
<dbReference type="SMART" id="SM00422">
    <property type="entry name" value="HTH_MERR"/>
    <property type="match status" value="1"/>
</dbReference>
<evidence type="ECO:0000256" key="1">
    <source>
        <dbReference type="ARBA" id="ARBA00023125"/>
    </source>
</evidence>
<dbReference type="InterPro" id="IPR009061">
    <property type="entry name" value="DNA-bd_dom_put_sf"/>
</dbReference>
<dbReference type="PANTHER" id="PTHR30204">
    <property type="entry name" value="REDOX-CYCLING DRUG-SENSING TRANSCRIPTIONAL ACTIVATOR SOXR"/>
    <property type="match status" value="1"/>
</dbReference>
<dbReference type="HOGENOM" id="CLU_060077_2_2_4"/>
<dbReference type="InterPro" id="IPR047057">
    <property type="entry name" value="MerR_fam"/>
</dbReference>
<dbReference type="AlphaFoldDB" id="A1K7W6"/>
<dbReference type="Proteomes" id="UP000002588">
    <property type="component" value="Chromosome"/>
</dbReference>
<dbReference type="PANTHER" id="PTHR30204:SF97">
    <property type="entry name" value="MERR FAMILY REGULATORY PROTEIN"/>
    <property type="match status" value="1"/>
</dbReference>
<dbReference type="InterPro" id="IPR000551">
    <property type="entry name" value="MerR-type_HTH_dom"/>
</dbReference>
<reference evidence="3 4" key="1">
    <citation type="journal article" date="2006" name="Nat. Biotechnol.">
        <title>Complete genome of the mutualistic, N2-fixing grass endophyte Azoarcus sp. strain BH72.</title>
        <authorList>
            <person name="Krause A."/>
            <person name="Ramakumar A."/>
            <person name="Bartels D."/>
            <person name="Battistoni F."/>
            <person name="Bekel T."/>
            <person name="Boch J."/>
            <person name="Boehm M."/>
            <person name="Friedrich F."/>
            <person name="Hurek T."/>
            <person name="Krause L."/>
            <person name="Linke B."/>
            <person name="McHardy A.C."/>
            <person name="Sarkar A."/>
            <person name="Schneiker S."/>
            <person name="Syed A.A."/>
            <person name="Thauer R."/>
            <person name="Vorhoelter F.-J."/>
            <person name="Weidner S."/>
            <person name="Puehler A."/>
            <person name="Reinhold-Hurek B."/>
            <person name="Kaiser O."/>
            <person name="Goesmann A."/>
        </authorList>
    </citation>
    <scope>NUCLEOTIDE SEQUENCE [LARGE SCALE GENOMIC DNA]</scope>
    <source>
        <strain evidence="3 4">BH72</strain>
    </source>
</reference>
<dbReference type="RefSeq" id="WP_011766035.1">
    <property type="nucleotide sequence ID" value="NC_008702.1"/>
</dbReference>
<dbReference type="GO" id="GO:0003677">
    <property type="term" value="F:DNA binding"/>
    <property type="evidence" value="ECO:0007669"/>
    <property type="project" value="UniProtKB-KW"/>
</dbReference>
<gene>
    <name evidence="3" type="ordered locus">azo2304</name>
</gene>
<dbReference type="SUPFAM" id="SSF46955">
    <property type="entry name" value="Putative DNA-binding domain"/>
    <property type="match status" value="1"/>
</dbReference>
<feature type="domain" description="HTH merR-type" evidence="2">
    <location>
        <begin position="8"/>
        <end position="77"/>
    </location>
</feature>
<dbReference type="PROSITE" id="PS50937">
    <property type="entry name" value="HTH_MERR_2"/>
    <property type="match status" value="1"/>
</dbReference>
<evidence type="ECO:0000313" key="3">
    <source>
        <dbReference type="EMBL" id="CAL94921.1"/>
    </source>
</evidence>
<dbReference type="eggNOG" id="COG0789">
    <property type="taxonomic scope" value="Bacteria"/>
</dbReference>
<accession>A1K7W6</accession>
<evidence type="ECO:0000313" key="4">
    <source>
        <dbReference type="Proteomes" id="UP000002588"/>
    </source>
</evidence>
<dbReference type="Gene3D" id="1.10.1660.10">
    <property type="match status" value="1"/>
</dbReference>
<sequence length="194" mass="22233">MKKAPTGTLTLGQLCRRVGLARTSVLHYESLQLLEPSGRSSAGYRLYGEFELERLRTIRRLRDAGLALADIRTLLTPPNSSGRRKHPRPTELLEKRLLELCQEMERVREQQRLLARLLAVPDFRDGRQHYDKAAWVALLHSAGFDETAMHVWHIEFEREDPKGHAAFLNSLGLKQAEADEIRRWSQIEINVCAG</sequence>